<organism evidence="3 4">
    <name type="scientific">Algivirga pacifica</name>
    <dbReference type="NCBI Taxonomy" id="1162670"/>
    <lineage>
        <taxon>Bacteria</taxon>
        <taxon>Pseudomonadati</taxon>
        <taxon>Bacteroidota</taxon>
        <taxon>Cytophagia</taxon>
        <taxon>Cytophagales</taxon>
        <taxon>Flammeovirgaceae</taxon>
        <taxon>Algivirga</taxon>
    </lineage>
</organism>
<feature type="domain" description="Late embryogenesis abundant protein LEA-2 subgroup" evidence="2">
    <location>
        <begin position="53"/>
        <end position="143"/>
    </location>
</feature>
<dbReference type="EMBL" id="BAABJX010000042">
    <property type="protein sequence ID" value="GAA4840492.1"/>
    <property type="molecule type" value="Genomic_DNA"/>
</dbReference>
<reference evidence="4" key="1">
    <citation type="journal article" date="2019" name="Int. J. Syst. Evol. Microbiol.">
        <title>The Global Catalogue of Microorganisms (GCM) 10K type strain sequencing project: providing services to taxonomists for standard genome sequencing and annotation.</title>
        <authorList>
            <consortium name="The Broad Institute Genomics Platform"/>
            <consortium name="The Broad Institute Genome Sequencing Center for Infectious Disease"/>
            <person name="Wu L."/>
            <person name="Ma J."/>
        </authorList>
    </citation>
    <scope>NUCLEOTIDE SEQUENCE [LARGE SCALE GENOMIC DNA]</scope>
    <source>
        <strain evidence="4">JCM 18326</strain>
    </source>
</reference>
<comment type="caution">
    <text evidence="3">The sequence shown here is derived from an EMBL/GenBank/DDBJ whole genome shotgun (WGS) entry which is preliminary data.</text>
</comment>
<evidence type="ECO:0000256" key="1">
    <source>
        <dbReference type="SAM" id="SignalP"/>
    </source>
</evidence>
<evidence type="ECO:0000313" key="4">
    <source>
        <dbReference type="Proteomes" id="UP001500298"/>
    </source>
</evidence>
<proteinExistence type="predicted"/>
<feature type="signal peptide" evidence="1">
    <location>
        <begin position="1"/>
        <end position="27"/>
    </location>
</feature>
<dbReference type="Gene3D" id="2.60.40.1820">
    <property type="match status" value="1"/>
</dbReference>
<protein>
    <recommendedName>
        <fullName evidence="2">Late embryogenesis abundant protein LEA-2 subgroup domain-containing protein</fullName>
    </recommendedName>
</protein>
<dbReference type="Proteomes" id="UP001500298">
    <property type="component" value="Unassembled WGS sequence"/>
</dbReference>
<sequence>MMTKVKLTSLFSFLALVLFFSSCKVHQPELKSVRNVSMGTKNDGKVFVYGDAELYNPNKFSMEIREIHVDVFVNGDSVGSVDQMLEQTMPAQGDFSLPLEVAFPPGQIFSSMLTGIFGAATGKPFEIKYRGYIRTKAAGVPLKVPIISKSKIKFTK</sequence>
<evidence type="ECO:0000313" key="3">
    <source>
        <dbReference type="EMBL" id="GAA4840492.1"/>
    </source>
</evidence>
<dbReference type="Pfam" id="PF03168">
    <property type="entry name" value="LEA_2"/>
    <property type="match status" value="1"/>
</dbReference>
<feature type="chain" id="PRO_5045828430" description="Late embryogenesis abundant protein LEA-2 subgroup domain-containing protein" evidence="1">
    <location>
        <begin position="28"/>
        <end position="156"/>
    </location>
</feature>
<name>A0ABP9DCU9_9BACT</name>
<evidence type="ECO:0000259" key="2">
    <source>
        <dbReference type="Pfam" id="PF03168"/>
    </source>
</evidence>
<gene>
    <name evidence="3" type="ORF">GCM10023331_26890</name>
</gene>
<accession>A0ABP9DCU9</accession>
<dbReference type="PROSITE" id="PS51257">
    <property type="entry name" value="PROKAR_LIPOPROTEIN"/>
    <property type="match status" value="1"/>
</dbReference>
<keyword evidence="4" id="KW-1185">Reference proteome</keyword>
<dbReference type="SUPFAM" id="SSF117070">
    <property type="entry name" value="LEA14-like"/>
    <property type="match status" value="1"/>
</dbReference>
<dbReference type="InterPro" id="IPR004864">
    <property type="entry name" value="LEA_2"/>
</dbReference>
<dbReference type="RefSeq" id="WP_345372630.1">
    <property type="nucleotide sequence ID" value="NZ_BAABJX010000042.1"/>
</dbReference>
<keyword evidence="1" id="KW-0732">Signal</keyword>